<name>A0ABV8AR78_9BACT</name>
<comment type="caution">
    <text evidence="2">The sequence shown here is derived from an EMBL/GenBank/DDBJ whole genome shotgun (WGS) entry which is preliminary data.</text>
</comment>
<dbReference type="RefSeq" id="WP_377904541.1">
    <property type="nucleotide sequence ID" value="NZ_JBHRZS010000006.1"/>
</dbReference>
<accession>A0ABV8AR78</accession>
<sequence length="245" mass="28660">MISFFRKIRQKLLQQNRVTRYLIYAIGEIALVVIGILLALQVNNWNEKRKEREKEIQLLTNLQVEFKDNLKDLDSVSVEVDKVISALERMFNSFSKNPATDMKDSVDSWISSALYSPNWKPSQYILNSLTNSGSITNLTNDRLKLLLYQWSRQQNEMLEVQSRTEKTGEEIIFYVKEFGSLRNVDTSNPTFNYNPSKLEISNNHLLSDAQFENLIDDKLYMYKNTKRWLVASKETLIQMIEESNP</sequence>
<keyword evidence="1" id="KW-0472">Membrane</keyword>
<evidence type="ECO:0000313" key="3">
    <source>
        <dbReference type="Proteomes" id="UP001595805"/>
    </source>
</evidence>
<organism evidence="2 3">
    <name type="scientific">Algoriphagus namhaensis</name>
    <dbReference type="NCBI Taxonomy" id="915353"/>
    <lineage>
        <taxon>Bacteria</taxon>
        <taxon>Pseudomonadati</taxon>
        <taxon>Bacteroidota</taxon>
        <taxon>Cytophagia</taxon>
        <taxon>Cytophagales</taxon>
        <taxon>Cyclobacteriaceae</taxon>
        <taxon>Algoriphagus</taxon>
    </lineage>
</organism>
<keyword evidence="3" id="KW-1185">Reference proteome</keyword>
<gene>
    <name evidence="2" type="ORF">ACFOSV_06360</name>
</gene>
<dbReference type="InterPro" id="IPR045749">
    <property type="entry name" value="DUF6090"/>
</dbReference>
<keyword evidence="1" id="KW-1133">Transmembrane helix</keyword>
<keyword evidence="1" id="KW-0812">Transmembrane</keyword>
<reference evidence="3" key="1">
    <citation type="journal article" date="2019" name="Int. J. Syst. Evol. Microbiol.">
        <title>The Global Catalogue of Microorganisms (GCM) 10K type strain sequencing project: providing services to taxonomists for standard genome sequencing and annotation.</title>
        <authorList>
            <consortium name="The Broad Institute Genomics Platform"/>
            <consortium name="The Broad Institute Genome Sequencing Center for Infectious Disease"/>
            <person name="Wu L."/>
            <person name="Ma J."/>
        </authorList>
    </citation>
    <scope>NUCLEOTIDE SEQUENCE [LARGE SCALE GENOMIC DNA]</scope>
    <source>
        <strain evidence="3">CCUG 60523</strain>
    </source>
</reference>
<evidence type="ECO:0000256" key="1">
    <source>
        <dbReference type="SAM" id="Phobius"/>
    </source>
</evidence>
<dbReference type="EMBL" id="JBHRZS010000006">
    <property type="protein sequence ID" value="MFC3879789.1"/>
    <property type="molecule type" value="Genomic_DNA"/>
</dbReference>
<evidence type="ECO:0000313" key="2">
    <source>
        <dbReference type="EMBL" id="MFC3879789.1"/>
    </source>
</evidence>
<proteinExistence type="predicted"/>
<dbReference type="Proteomes" id="UP001595805">
    <property type="component" value="Unassembled WGS sequence"/>
</dbReference>
<dbReference type="Pfam" id="PF19578">
    <property type="entry name" value="DUF6090"/>
    <property type="match status" value="1"/>
</dbReference>
<feature type="transmembrane region" description="Helical" evidence="1">
    <location>
        <begin position="21"/>
        <end position="40"/>
    </location>
</feature>
<protein>
    <submittedName>
        <fullName evidence="2">DUF6090 family protein</fullName>
    </submittedName>
</protein>